<dbReference type="OrthoDB" id="4732168at2"/>
<dbReference type="PROSITE" id="PS51257">
    <property type="entry name" value="PROKAR_LIPOPROTEIN"/>
    <property type="match status" value="1"/>
</dbReference>
<comment type="caution">
    <text evidence="2">The sequence shown here is derived from an EMBL/GenBank/DDBJ whole genome shotgun (WGS) entry which is preliminary data.</text>
</comment>
<dbReference type="EMBL" id="JALN02000001">
    <property type="protein sequence ID" value="KDF02185.1"/>
    <property type="molecule type" value="Genomic_DNA"/>
</dbReference>
<protein>
    <recommendedName>
        <fullName evidence="4">Secreted protein</fullName>
    </recommendedName>
</protein>
<dbReference type="eggNOG" id="ENOG5031QY5">
    <property type="taxonomic scope" value="Bacteria"/>
</dbReference>
<gene>
    <name evidence="2" type="ORF">Y900_025440</name>
</gene>
<evidence type="ECO:0000313" key="2">
    <source>
        <dbReference type="EMBL" id="KDF02185.1"/>
    </source>
</evidence>
<dbReference type="AlphaFoldDB" id="A0A064CNN1"/>
<accession>A0A064CNN1</accession>
<keyword evidence="1" id="KW-0732">Signal</keyword>
<sequence>MRRIVVGSVVAAGLVSAAIPLAAPASATSCHSPTCVPNVAQNVVGGTPCTPSPGFVFGLDAQKNTLICAASGVWVATGPLVGEAANALPCTTPGTTAQQRVAGDEWEPQVYGVPLICTGPADMARWMHFPPS</sequence>
<reference evidence="2" key="1">
    <citation type="submission" date="2014-05" db="EMBL/GenBank/DDBJ databases">
        <title>Genome sequence of Mycobacterium aromaticivorans strain JS19b1T (= DSM 45407T).</title>
        <authorList>
            <person name="Kwak Y."/>
            <person name="Park G.-S."/>
            <person name="Li Q.X."/>
            <person name="Lee S.-E."/>
            <person name="Shin J.-H."/>
        </authorList>
    </citation>
    <scope>NUCLEOTIDE SEQUENCE [LARGE SCALE GENOMIC DNA]</scope>
    <source>
        <strain evidence="2">JS19b1</strain>
    </source>
</reference>
<keyword evidence="3" id="KW-1185">Reference proteome</keyword>
<organism evidence="2 3">
    <name type="scientific">Mycolicibacterium aromaticivorans JS19b1 = JCM 16368</name>
    <dbReference type="NCBI Taxonomy" id="1440774"/>
    <lineage>
        <taxon>Bacteria</taxon>
        <taxon>Bacillati</taxon>
        <taxon>Actinomycetota</taxon>
        <taxon>Actinomycetes</taxon>
        <taxon>Mycobacteriales</taxon>
        <taxon>Mycobacteriaceae</taxon>
        <taxon>Mycolicibacterium</taxon>
    </lineage>
</organism>
<evidence type="ECO:0008006" key="4">
    <source>
        <dbReference type="Google" id="ProtNLM"/>
    </source>
</evidence>
<evidence type="ECO:0000313" key="3">
    <source>
        <dbReference type="Proteomes" id="UP000022835"/>
    </source>
</evidence>
<feature type="signal peptide" evidence="1">
    <location>
        <begin position="1"/>
        <end position="22"/>
    </location>
</feature>
<name>A0A064CNN1_9MYCO</name>
<feature type="chain" id="PRO_5038792109" description="Secreted protein" evidence="1">
    <location>
        <begin position="23"/>
        <end position="132"/>
    </location>
</feature>
<dbReference type="Proteomes" id="UP000022835">
    <property type="component" value="Unassembled WGS sequence"/>
</dbReference>
<evidence type="ECO:0000256" key="1">
    <source>
        <dbReference type="SAM" id="SignalP"/>
    </source>
</evidence>
<proteinExistence type="predicted"/>
<dbReference type="RefSeq" id="WP_036345076.1">
    <property type="nucleotide sequence ID" value="NZ_JALN02000001.1"/>
</dbReference>